<gene>
    <name evidence="1" type="ORF">DEACI_2594</name>
    <name evidence="2" type="ORF">DEACI_2708</name>
</gene>
<evidence type="ECO:0000313" key="1">
    <source>
        <dbReference type="EMBL" id="CAA7601923.1"/>
    </source>
</evidence>
<dbReference type="Proteomes" id="UP001071230">
    <property type="component" value="Unassembled WGS sequence"/>
</dbReference>
<dbReference type="EMBL" id="CDGJ01000078">
    <property type="protein sequence ID" value="CEJ08233.1"/>
    <property type="molecule type" value="Genomic_DNA"/>
</dbReference>
<evidence type="ECO:0000313" key="3">
    <source>
        <dbReference type="Proteomes" id="UP001071230"/>
    </source>
</evidence>
<dbReference type="EMBL" id="LR746496">
    <property type="protein sequence ID" value="CAA7601923.1"/>
    <property type="molecule type" value="Genomic_DNA"/>
</dbReference>
<keyword evidence="3" id="KW-1185">Reference proteome</keyword>
<reference evidence="2" key="1">
    <citation type="submission" date="2014-11" db="EMBL/GenBank/DDBJ databases">
        <authorList>
            <person name="Hornung B.V."/>
        </authorList>
    </citation>
    <scope>NUCLEOTIDE SEQUENCE</scope>
    <source>
        <strain evidence="2">INE</strain>
    </source>
</reference>
<dbReference type="KEGG" id="aacx:DEACI_2594"/>
<proteinExistence type="predicted"/>
<dbReference type="AlphaFoldDB" id="A0A8S0VXH8"/>
<dbReference type="Proteomes" id="UP000836597">
    <property type="component" value="Chromosome"/>
</dbReference>
<reference evidence="1" key="2">
    <citation type="submission" date="2020-01" db="EMBL/GenBank/DDBJ databases">
        <authorList>
            <person name="Hornung B."/>
        </authorList>
    </citation>
    <scope>NUCLEOTIDE SEQUENCE</scope>
    <source>
        <strain evidence="1">PacBioINE</strain>
    </source>
</reference>
<evidence type="ECO:0000313" key="2">
    <source>
        <dbReference type="EMBL" id="CEJ08233.1"/>
    </source>
</evidence>
<dbReference type="RefSeq" id="WP_240985384.1">
    <property type="nucleotide sequence ID" value="NZ_CDGJ01000078.1"/>
</dbReference>
<name>A0A8S0VXH8_9FIRM</name>
<sequence>MPERVLKFGGAKIRNMVPPVKINRFVQNLPEERKDSLFEIATELRQAGLIKLLEGRDQSTIDRDTVDDQL</sequence>
<accession>A0A8S0VXH8</accession>
<organism evidence="1">
    <name type="scientific">Acididesulfobacillus acetoxydans</name>
    <dbReference type="NCBI Taxonomy" id="1561005"/>
    <lineage>
        <taxon>Bacteria</taxon>
        <taxon>Bacillati</taxon>
        <taxon>Bacillota</taxon>
        <taxon>Clostridia</taxon>
        <taxon>Eubacteriales</taxon>
        <taxon>Peptococcaceae</taxon>
        <taxon>Acididesulfobacillus</taxon>
    </lineage>
</organism>
<protein>
    <submittedName>
        <fullName evidence="1">Uncharacterized protein</fullName>
    </submittedName>
</protein>